<protein>
    <submittedName>
        <fullName evidence="1">Scramblase</fullName>
    </submittedName>
</protein>
<dbReference type="SUPFAM" id="SSF54518">
    <property type="entry name" value="Tubby C-terminal domain-like"/>
    <property type="match status" value="1"/>
</dbReference>
<dbReference type="EMBL" id="FQZU01000018">
    <property type="protein sequence ID" value="SHK12266.1"/>
    <property type="molecule type" value="Genomic_DNA"/>
</dbReference>
<dbReference type="OrthoDB" id="652307at2"/>
<dbReference type="GO" id="GO:0005886">
    <property type="term" value="C:plasma membrane"/>
    <property type="evidence" value="ECO:0007669"/>
    <property type="project" value="TreeGrafter"/>
</dbReference>
<dbReference type="InterPro" id="IPR005552">
    <property type="entry name" value="Scramblase"/>
</dbReference>
<evidence type="ECO:0000313" key="1">
    <source>
        <dbReference type="EMBL" id="SHK12266.1"/>
    </source>
</evidence>
<sequence>MRQLESLDALVVQQKKEWIEIVTDFETKNAYSVFDVQGRELYTAVEDGGFFLWRWILKALRPFTILLLSLDQRPELKVRRYFRFWFHTADIFDGSDRLLGTIKRRFSILRKKYSVLDSSGNEIYHLFGPILHPWTFNILDGQDMEYGKITKEWSGLLTEGFTDADNFGVVFPQDWPVERKALFLGAVFLIDFVHFENKESGNRR</sequence>
<dbReference type="RefSeq" id="WP_073476912.1">
    <property type="nucleotide sequence ID" value="NZ_FQZU01000018.1"/>
</dbReference>
<organism evidence="1 2">
    <name type="scientific">Desulfatibacillum alkenivorans DSM 16219</name>
    <dbReference type="NCBI Taxonomy" id="1121393"/>
    <lineage>
        <taxon>Bacteria</taxon>
        <taxon>Pseudomonadati</taxon>
        <taxon>Thermodesulfobacteriota</taxon>
        <taxon>Desulfobacteria</taxon>
        <taxon>Desulfobacterales</taxon>
        <taxon>Desulfatibacillaceae</taxon>
        <taxon>Desulfatibacillum</taxon>
    </lineage>
</organism>
<evidence type="ECO:0000313" key="2">
    <source>
        <dbReference type="Proteomes" id="UP000183994"/>
    </source>
</evidence>
<keyword evidence="2" id="KW-1185">Reference proteome</keyword>
<reference evidence="2" key="1">
    <citation type="submission" date="2016-11" db="EMBL/GenBank/DDBJ databases">
        <authorList>
            <person name="Varghese N."/>
            <person name="Submissions S."/>
        </authorList>
    </citation>
    <scope>NUCLEOTIDE SEQUENCE [LARGE SCALE GENOMIC DNA]</scope>
    <source>
        <strain evidence="2">DSM 16219</strain>
    </source>
</reference>
<gene>
    <name evidence="1" type="ORF">SAMN02745216_02928</name>
</gene>
<dbReference type="Pfam" id="PF03803">
    <property type="entry name" value="Scramblase"/>
    <property type="match status" value="1"/>
</dbReference>
<dbReference type="PANTHER" id="PTHR23248">
    <property type="entry name" value="PHOSPHOLIPID SCRAMBLASE-RELATED"/>
    <property type="match status" value="1"/>
</dbReference>
<dbReference type="Proteomes" id="UP000183994">
    <property type="component" value="Unassembled WGS sequence"/>
</dbReference>
<dbReference type="GO" id="GO:0017128">
    <property type="term" value="F:phospholipid scramblase activity"/>
    <property type="evidence" value="ECO:0007669"/>
    <property type="project" value="InterPro"/>
</dbReference>
<dbReference type="InterPro" id="IPR025659">
    <property type="entry name" value="Tubby-like_C"/>
</dbReference>
<dbReference type="AlphaFoldDB" id="A0A1M6PWK5"/>
<name>A0A1M6PWK5_9BACT</name>
<dbReference type="STRING" id="1121393.SAMN02745216_02928"/>
<accession>A0A1M6PWK5</accession>
<dbReference type="PANTHER" id="PTHR23248:SF9">
    <property type="entry name" value="PHOSPHOLIPID SCRAMBLASE"/>
    <property type="match status" value="1"/>
</dbReference>
<proteinExistence type="predicted"/>